<proteinExistence type="predicted"/>
<sequence>MGDPAIHSTTWEWDFATPADAWKRTHNHLLPTYTNVVGRDRDLGHTILRMSPGRPWHPVYLLQPVYAALLAPVFGWDIALYDLEAEAVPAGRKSARAFLGDLTGLARKADTSSPATSATRSSTKSSPTCPATARPR</sequence>
<accession>A0A9Q3VYI5</accession>
<reference evidence="2" key="1">
    <citation type="submission" date="2021-12" db="EMBL/GenBank/DDBJ databases">
        <authorList>
            <person name="Lee J.-H."/>
            <person name="Kim S.-B."/>
        </authorList>
    </citation>
    <scope>NUCLEOTIDE SEQUENCE</scope>
    <source>
        <strain evidence="2">NR30</strain>
    </source>
</reference>
<protein>
    <submittedName>
        <fullName evidence="2">Uncharacterized protein</fullName>
    </submittedName>
</protein>
<dbReference type="AlphaFoldDB" id="A0A9Q3VYI5"/>
<evidence type="ECO:0000256" key="1">
    <source>
        <dbReference type="SAM" id="MobiDB-lite"/>
    </source>
</evidence>
<gene>
    <name evidence="2" type="ORF">LJ657_41590</name>
</gene>
<dbReference type="Proteomes" id="UP001108029">
    <property type="component" value="Unassembled WGS sequence"/>
</dbReference>
<feature type="compositionally biased region" description="Low complexity" evidence="1">
    <location>
        <begin position="111"/>
        <end position="128"/>
    </location>
</feature>
<feature type="region of interest" description="Disordered" evidence="1">
    <location>
        <begin position="107"/>
        <end position="136"/>
    </location>
</feature>
<dbReference type="EMBL" id="JAJSBI010000034">
    <property type="protein sequence ID" value="MCD9879949.1"/>
    <property type="molecule type" value="Genomic_DNA"/>
</dbReference>
<organism evidence="2 3">
    <name type="scientific">Streptomyces guryensis</name>
    <dbReference type="NCBI Taxonomy" id="2886947"/>
    <lineage>
        <taxon>Bacteria</taxon>
        <taxon>Bacillati</taxon>
        <taxon>Actinomycetota</taxon>
        <taxon>Actinomycetes</taxon>
        <taxon>Kitasatosporales</taxon>
        <taxon>Streptomycetaceae</taxon>
        <taxon>Streptomyces</taxon>
    </lineage>
</organism>
<dbReference type="RefSeq" id="WP_232654894.1">
    <property type="nucleotide sequence ID" value="NZ_JAJSBI010000034.1"/>
</dbReference>
<evidence type="ECO:0000313" key="3">
    <source>
        <dbReference type="Proteomes" id="UP001108029"/>
    </source>
</evidence>
<name>A0A9Q3VYI5_9ACTN</name>
<evidence type="ECO:0000313" key="2">
    <source>
        <dbReference type="EMBL" id="MCD9879949.1"/>
    </source>
</evidence>
<keyword evidence="3" id="KW-1185">Reference proteome</keyword>
<comment type="caution">
    <text evidence="2">The sequence shown here is derived from an EMBL/GenBank/DDBJ whole genome shotgun (WGS) entry which is preliminary data.</text>
</comment>